<reference evidence="1 2" key="1">
    <citation type="submission" date="2018-10" db="EMBL/GenBank/DDBJ databases">
        <title>A high-quality apple genome assembly.</title>
        <authorList>
            <person name="Hu J."/>
        </authorList>
    </citation>
    <scope>NUCLEOTIDE SEQUENCE [LARGE SCALE GENOMIC DNA]</scope>
    <source>
        <strain evidence="2">cv. HFTH1</strain>
        <tissue evidence="1">Young leaf</tissue>
    </source>
</reference>
<organism evidence="1 2">
    <name type="scientific">Malus domestica</name>
    <name type="common">Apple</name>
    <name type="synonym">Pyrus malus</name>
    <dbReference type="NCBI Taxonomy" id="3750"/>
    <lineage>
        <taxon>Eukaryota</taxon>
        <taxon>Viridiplantae</taxon>
        <taxon>Streptophyta</taxon>
        <taxon>Embryophyta</taxon>
        <taxon>Tracheophyta</taxon>
        <taxon>Spermatophyta</taxon>
        <taxon>Magnoliopsida</taxon>
        <taxon>eudicotyledons</taxon>
        <taxon>Gunneridae</taxon>
        <taxon>Pentapetalae</taxon>
        <taxon>rosids</taxon>
        <taxon>fabids</taxon>
        <taxon>Rosales</taxon>
        <taxon>Rosaceae</taxon>
        <taxon>Amygdaloideae</taxon>
        <taxon>Maleae</taxon>
        <taxon>Malus</taxon>
    </lineage>
</organism>
<name>A0A498J4B8_MALDO</name>
<comment type="caution">
    <text evidence="1">The sequence shown here is derived from an EMBL/GenBank/DDBJ whole genome shotgun (WGS) entry which is preliminary data.</text>
</comment>
<dbReference type="EMBL" id="RDQH01000335">
    <property type="protein sequence ID" value="RXH90629.1"/>
    <property type="molecule type" value="Genomic_DNA"/>
</dbReference>
<protein>
    <submittedName>
        <fullName evidence="1">Uncharacterized protein</fullName>
    </submittedName>
</protein>
<evidence type="ECO:0000313" key="1">
    <source>
        <dbReference type="EMBL" id="RXH90629.1"/>
    </source>
</evidence>
<dbReference type="AlphaFoldDB" id="A0A498J4B8"/>
<sequence length="149" mass="16772">MIENGRFQELQSIIDILPARNGSTESHCENAQNCVALSSFQRKKRQIFVFSTTITLSHDFRKKMKCSSLKSNQSMSDRVNSVEVLSERAGMRDNVAVIDLTNTSILANKLVDSFVEYVPSNCSSIIWHVELFLVKIQFAVPTLSLSMIP</sequence>
<dbReference type="STRING" id="3750.A0A498J4B8"/>
<accession>A0A498J4B8</accession>
<keyword evidence="2" id="KW-1185">Reference proteome</keyword>
<proteinExistence type="predicted"/>
<dbReference type="Proteomes" id="UP000290289">
    <property type="component" value="Chromosome 9"/>
</dbReference>
<gene>
    <name evidence="1" type="ORF">DVH24_035393</name>
</gene>
<evidence type="ECO:0000313" key="2">
    <source>
        <dbReference type="Proteomes" id="UP000290289"/>
    </source>
</evidence>